<gene>
    <name evidence="1" type="ORF">LEP1GSC060_2252</name>
</gene>
<dbReference type="AlphaFoldDB" id="N1WFP9"/>
<keyword evidence="2" id="KW-1185">Reference proteome</keyword>
<comment type="caution">
    <text evidence="1">The sequence shown here is derived from an EMBL/GenBank/DDBJ whole genome shotgun (WGS) entry which is preliminary data.</text>
</comment>
<protein>
    <submittedName>
        <fullName evidence="1">Uncharacterized protein</fullName>
    </submittedName>
</protein>
<proteinExistence type="predicted"/>
<evidence type="ECO:0000313" key="2">
    <source>
        <dbReference type="Proteomes" id="UP000012313"/>
    </source>
</evidence>
<dbReference type="Proteomes" id="UP000012313">
    <property type="component" value="Unassembled WGS sequence"/>
</dbReference>
<reference evidence="1" key="1">
    <citation type="submission" date="2013-03" db="EMBL/GenBank/DDBJ databases">
        <authorList>
            <person name="Harkins D.M."/>
            <person name="Durkin A.S."/>
            <person name="Brinkac L.M."/>
            <person name="Haft D.H."/>
            <person name="Selengut J.D."/>
            <person name="Sanka R."/>
            <person name="DePew J."/>
            <person name="Purushe J."/>
            <person name="Hartskeerl R.A."/>
            <person name="Ahmed A."/>
            <person name="van der Linden H."/>
            <person name="Goris M.G.A."/>
            <person name="Vinetz J.M."/>
            <person name="Sutton G.G."/>
            <person name="Nierman W.C."/>
            <person name="Fouts D.E."/>
        </authorList>
    </citation>
    <scope>NUCLEOTIDE SEQUENCE [LARGE SCALE GENOMIC DNA]</scope>
    <source>
        <strain evidence="1">ICFT</strain>
    </source>
</reference>
<accession>N1WFP9</accession>
<sequence length="37" mass="4360">MSKVLKSRRISLKIEDKSVPKKKIESDIYSSFIMNYP</sequence>
<dbReference type="EMBL" id="AOHC02000030">
    <property type="protein sequence ID" value="EMY77785.1"/>
    <property type="molecule type" value="Genomic_DNA"/>
</dbReference>
<organism evidence="1 2">
    <name type="scientific">Leptospira weilii serovar Ranarum str. ICFT</name>
    <dbReference type="NCBI Taxonomy" id="1218598"/>
    <lineage>
        <taxon>Bacteria</taxon>
        <taxon>Pseudomonadati</taxon>
        <taxon>Spirochaetota</taxon>
        <taxon>Spirochaetia</taxon>
        <taxon>Leptospirales</taxon>
        <taxon>Leptospiraceae</taxon>
        <taxon>Leptospira</taxon>
    </lineage>
</organism>
<name>N1WFP9_9LEPT</name>
<evidence type="ECO:0000313" key="1">
    <source>
        <dbReference type="EMBL" id="EMY77785.1"/>
    </source>
</evidence>